<keyword evidence="2 7" id="KW-0813">Transport</keyword>
<keyword evidence="11" id="KW-0675">Receptor</keyword>
<evidence type="ECO:0000256" key="3">
    <source>
        <dbReference type="ARBA" id="ARBA00022452"/>
    </source>
</evidence>
<dbReference type="RefSeq" id="WP_125258408.1">
    <property type="nucleotide sequence ID" value="NZ_CP114280.1"/>
</dbReference>
<evidence type="ECO:0000256" key="1">
    <source>
        <dbReference type="ARBA" id="ARBA00004571"/>
    </source>
</evidence>
<dbReference type="InterPro" id="IPR012910">
    <property type="entry name" value="Plug_dom"/>
</dbReference>
<comment type="similarity">
    <text evidence="7">Belongs to the TonB-dependent receptor family.</text>
</comment>
<dbReference type="InterPro" id="IPR036942">
    <property type="entry name" value="Beta-barrel_TonB_sf"/>
</dbReference>
<evidence type="ECO:0000256" key="2">
    <source>
        <dbReference type="ARBA" id="ARBA00022448"/>
    </source>
</evidence>
<dbReference type="Proteomes" id="UP001219630">
    <property type="component" value="Chromosome"/>
</dbReference>
<keyword evidence="4 7" id="KW-0812">Transmembrane</keyword>
<feature type="region of interest" description="Disordered" evidence="8">
    <location>
        <begin position="24"/>
        <end position="46"/>
    </location>
</feature>
<feature type="compositionally biased region" description="Polar residues" evidence="8">
    <location>
        <begin position="85"/>
        <end position="101"/>
    </location>
</feature>
<evidence type="ECO:0000256" key="5">
    <source>
        <dbReference type="ARBA" id="ARBA00023136"/>
    </source>
</evidence>
<dbReference type="EMBL" id="CP114280">
    <property type="protein sequence ID" value="WFN57075.1"/>
    <property type="molecule type" value="Genomic_DNA"/>
</dbReference>
<protein>
    <submittedName>
        <fullName evidence="11">TonB-dependent receptor</fullName>
    </submittedName>
</protein>
<proteinExistence type="inferred from homology"/>
<gene>
    <name evidence="11" type="ORF">O1Q98_07625</name>
</gene>
<keyword evidence="6 7" id="KW-0998">Cell outer membrane</keyword>
<evidence type="ECO:0000313" key="12">
    <source>
        <dbReference type="Proteomes" id="UP001219630"/>
    </source>
</evidence>
<comment type="subcellular location">
    <subcellularLocation>
        <location evidence="1 7">Cell outer membrane</location>
        <topology evidence="1 7">Multi-pass membrane protein</topology>
    </subcellularLocation>
</comment>
<feature type="region of interest" description="Disordered" evidence="8">
    <location>
        <begin position="85"/>
        <end position="105"/>
    </location>
</feature>
<dbReference type="InterPro" id="IPR039426">
    <property type="entry name" value="TonB-dep_rcpt-like"/>
</dbReference>
<feature type="chain" id="PRO_5046212057" evidence="9">
    <location>
        <begin position="20"/>
        <end position="853"/>
    </location>
</feature>
<evidence type="ECO:0000256" key="8">
    <source>
        <dbReference type="SAM" id="MobiDB-lite"/>
    </source>
</evidence>
<evidence type="ECO:0000259" key="10">
    <source>
        <dbReference type="Pfam" id="PF07715"/>
    </source>
</evidence>
<feature type="domain" description="TonB-dependent receptor plug" evidence="10">
    <location>
        <begin position="56"/>
        <end position="188"/>
    </location>
</feature>
<evidence type="ECO:0000256" key="7">
    <source>
        <dbReference type="PROSITE-ProRule" id="PRU01360"/>
    </source>
</evidence>
<feature type="signal peptide" evidence="9">
    <location>
        <begin position="1"/>
        <end position="19"/>
    </location>
</feature>
<evidence type="ECO:0000313" key="11">
    <source>
        <dbReference type="EMBL" id="WFN57075.1"/>
    </source>
</evidence>
<dbReference type="Gene3D" id="2.40.170.20">
    <property type="entry name" value="TonB-dependent receptor, beta-barrel domain"/>
    <property type="match status" value="1"/>
</dbReference>
<dbReference type="PROSITE" id="PS52016">
    <property type="entry name" value="TONB_DEPENDENT_REC_3"/>
    <property type="match status" value="1"/>
</dbReference>
<evidence type="ECO:0000256" key="4">
    <source>
        <dbReference type="ARBA" id="ARBA00022692"/>
    </source>
</evidence>
<sequence length="853" mass="96406">MNKHLYLMMILGVSSTALAAEQQDKIQKGDNSKPLAAENNPASEDTILVRSTPTSQTMGTQIITSEQIKRTPTRNGSVTELLRNNPNVRFSNSADSSQTPGELQPENVSFHGEKFYQNNYMIDGLSNNNVINPGANNGELSNTPDGYSPTDLPAGGAQSFWINSELIEQLQVFDSNISAKYGDFTGGVVDAKLKDPKLDRASGRIAYRTTRDSWARYHIDDDISSDFFSASQLYYQPKFTKNFYSVSMNQPLSDKAGFIFAYNRQQSTIPFYNTVMGDTVSQTRQAETYLLKGTYLADNGDILRLTGMYAPHESRFYKKDIKNGGFTNTGGGYRGNIEWEHNTDWGKVTSLAGYQFEENRIEHESDSYQSWYRYNLPSRFVSNVIDWGSGAAGVNSQLAGIGGYGKYATEKQTVTLKQDYELNPLALWGTSHQLDMGWQVDSYQARYRRFNDVYSNRGAPTISKGVACRSGDDFCIGGEQYYRSRNLYPARQVQGDYLNYAMYLQDSVSYKRLEVTPGVRLQYDDYLKNLNIAPRLAASYDVFGDRSTRLFGGANRYYAQNMLAYKLRSGISESVVQSRTSASGAWSSSATGYGSNDYDISDLKTPYSDELSLGLSQRVYDTVWTLKWVNRQGREQFGRSSRTDADGQRYYYLTNDARTQGNTFSLEVEPISPYKLKYADIGWKLSASKVDNKSSSQIYYDQSNQDDSKVIFKGQLTDRRDMDALDYNTPWEVALNLNTYFPALRLNWDHHLAYTSGYTGYRTRSITCSASISGCGDYTGAATQYTDRKYQDYVSYDWRFNYSVPTFKNQSLDLTVDVINVFDNVIATSQETTGDTVTYKLGRQFWLGVAYNW</sequence>
<keyword evidence="3 7" id="KW-1134">Transmembrane beta strand</keyword>
<dbReference type="InterPro" id="IPR037066">
    <property type="entry name" value="Plug_dom_sf"/>
</dbReference>
<organism evidence="11 12">
    <name type="scientific">Dickeya lacustris</name>
    <dbReference type="NCBI Taxonomy" id="2259638"/>
    <lineage>
        <taxon>Bacteria</taxon>
        <taxon>Pseudomonadati</taxon>
        <taxon>Pseudomonadota</taxon>
        <taxon>Gammaproteobacteria</taxon>
        <taxon>Enterobacterales</taxon>
        <taxon>Pectobacteriaceae</taxon>
        <taxon>Dickeya</taxon>
    </lineage>
</organism>
<dbReference type="Pfam" id="PF07715">
    <property type="entry name" value="Plug"/>
    <property type="match status" value="1"/>
</dbReference>
<dbReference type="Gene3D" id="2.170.130.10">
    <property type="entry name" value="TonB-dependent receptor, plug domain"/>
    <property type="match status" value="1"/>
</dbReference>
<keyword evidence="12" id="KW-1185">Reference proteome</keyword>
<accession>A0ABY8GAX4</accession>
<keyword evidence="5 7" id="KW-0472">Membrane</keyword>
<reference evidence="11 12" key="1">
    <citation type="submission" date="2022-12" db="EMBL/GenBank/DDBJ databases">
        <title>Complete genome sequencing of Dickeya lacustris type strain LMG30899.</title>
        <authorList>
            <person name="Dobhal S."/>
            <person name="Arizala D."/>
            <person name="Arif M."/>
        </authorList>
    </citation>
    <scope>NUCLEOTIDE SEQUENCE [LARGE SCALE GENOMIC DNA]</scope>
    <source>
        <strain evidence="11 12">LMG30899</strain>
    </source>
</reference>
<dbReference type="SUPFAM" id="SSF56935">
    <property type="entry name" value="Porins"/>
    <property type="match status" value="1"/>
</dbReference>
<evidence type="ECO:0000256" key="6">
    <source>
        <dbReference type="ARBA" id="ARBA00023237"/>
    </source>
</evidence>
<evidence type="ECO:0000256" key="9">
    <source>
        <dbReference type="SAM" id="SignalP"/>
    </source>
</evidence>
<name>A0ABY8GAX4_9GAMM</name>
<keyword evidence="9" id="KW-0732">Signal</keyword>